<dbReference type="EMBL" id="FP929055">
    <property type="protein sequence ID" value="CBL25626.1"/>
    <property type="molecule type" value="Genomic_DNA"/>
</dbReference>
<feature type="domain" description="IclR-ED" evidence="5">
    <location>
        <begin position="64"/>
        <end position="247"/>
    </location>
</feature>
<evidence type="ECO:0000313" key="7">
    <source>
        <dbReference type="Proteomes" id="UP000008956"/>
    </source>
</evidence>
<dbReference type="PROSITE" id="PS51077">
    <property type="entry name" value="HTH_ICLR"/>
    <property type="match status" value="1"/>
</dbReference>
<keyword evidence="1" id="KW-0805">Transcription regulation</keyword>
<dbReference type="Pfam" id="PF09339">
    <property type="entry name" value="HTH_IclR"/>
    <property type="match status" value="1"/>
</dbReference>
<dbReference type="GO" id="GO:0003677">
    <property type="term" value="F:DNA binding"/>
    <property type="evidence" value="ECO:0007669"/>
    <property type="project" value="UniProtKB-KW"/>
</dbReference>
<sequence length="253" mass="29026">MVQSLARGIEILSIIQEKGSTTAVEIATELDVDKSTVSRLISTLMQYDMISIDPISKKYRLGFRLLYLSEGVKRNFNIAMIARPYLYKICDETKESVHLAVMGNKKMYIADQVRSQREYNLSAQIGMIEAWHCSSVGKCVLAYKPQSFIENLFSDYDFEKYTTHTIDNFQDLEMELKKIKEQGYAIDDEERTLGVRCMAVPIFNYGGNVSYCIGISAPKEQITEKTKKQYISCMKKYARQISNELGYGLYHKV</sequence>
<dbReference type="AlphaFoldDB" id="D4M314"/>
<dbReference type="InterPro" id="IPR014757">
    <property type="entry name" value="Tscrpt_reg_IclR_C"/>
</dbReference>
<dbReference type="Proteomes" id="UP000008956">
    <property type="component" value="Chromosome"/>
</dbReference>
<dbReference type="PANTHER" id="PTHR30136:SF35">
    <property type="entry name" value="HTH-TYPE TRANSCRIPTIONAL REGULATOR RV1719"/>
    <property type="match status" value="1"/>
</dbReference>
<protein>
    <submittedName>
        <fullName evidence="6">Transcriptional regulator, IclR family</fullName>
    </submittedName>
</protein>
<dbReference type="Pfam" id="PF01614">
    <property type="entry name" value="IclR_C"/>
    <property type="match status" value="1"/>
</dbReference>
<dbReference type="SMART" id="SM00346">
    <property type="entry name" value="HTH_ICLR"/>
    <property type="match status" value="1"/>
</dbReference>
<dbReference type="HOGENOM" id="CLU_062618_7_1_9"/>
<dbReference type="Gene3D" id="1.10.10.10">
    <property type="entry name" value="Winged helix-like DNA-binding domain superfamily/Winged helix DNA-binding domain"/>
    <property type="match status" value="1"/>
</dbReference>
<evidence type="ECO:0000256" key="1">
    <source>
        <dbReference type="ARBA" id="ARBA00023015"/>
    </source>
</evidence>
<dbReference type="RefSeq" id="WP_015528253.1">
    <property type="nucleotide sequence ID" value="NC_021015.1"/>
</dbReference>
<dbReference type="PATRIC" id="fig|657313.3.peg.600"/>
<dbReference type="SUPFAM" id="SSF46785">
    <property type="entry name" value="Winged helix' DNA-binding domain"/>
    <property type="match status" value="1"/>
</dbReference>
<dbReference type="InterPro" id="IPR036388">
    <property type="entry name" value="WH-like_DNA-bd_sf"/>
</dbReference>
<feature type="domain" description="HTH iclR-type" evidence="4">
    <location>
        <begin position="2"/>
        <end position="63"/>
    </location>
</feature>
<dbReference type="KEGG" id="rto:RTO_09280"/>
<keyword evidence="2" id="KW-0238">DNA-binding</keyword>
<keyword evidence="3" id="KW-0804">Transcription</keyword>
<evidence type="ECO:0000259" key="4">
    <source>
        <dbReference type="PROSITE" id="PS51077"/>
    </source>
</evidence>
<dbReference type="InterPro" id="IPR050707">
    <property type="entry name" value="HTH_MetabolicPath_Reg"/>
</dbReference>
<gene>
    <name evidence="6" type="ORF">RTO_09280</name>
</gene>
<name>D4M314_9FIRM</name>
<evidence type="ECO:0000313" key="6">
    <source>
        <dbReference type="EMBL" id="CBL25626.1"/>
    </source>
</evidence>
<evidence type="ECO:0000256" key="3">
    <source>
        <dbReference type="ARBA" id="ARBA00023163"/>
    </source>
</evidence>
<dbReference type="PANTHER" id="PTHR30136">
    <property type="entry name" value="HELIX-TURN-HELIX TRANSCRIPTIONAL REGULATOR, ICLR FAMILY"/>
    <property type="match status" value="1"/>
</dbReference>
<reference evidence="6 7" key="2">
    <citation type="submission" date="2010-03" db="EMBL/GenBank/DDBJ databases">
        <authorList>
            <person name="Pajon A."/>
        </authorList>
    </citation>
    <scope>NUCLEOTIDE SEQUENCE [LARGE SCALE GENOMIC DNA]</scope>
    <source>
        <strain evidence="6 7">L2-14</strain>
    </source>
</reference>
<evidence type="ECO:0000256" key="2">
    <source>
        <dbReference type="ARBA" id="ARBA00023125"/>
    </source>
</evidence>
<accession>D4M314</accession>
<dbReference type="InterPro" id="IPR029016">
    <property type="entry name" value="GAF-like_dom_sf"/>
</dbReference>
<dbReference type="GO" id="GO:0045892">
    <property type="term" value="P:negative regulation of DNA-templated transcription"/>
    <property type="evidence" value="ECO:0007669"/>
    <property type="project" value="TreeGrafter"/>
</dbReference>
<dbReference type="InterPro" id="IPR036390">
    <property type="entry name" value="WH_DNA-bd_sf"/>
</dbReference>
<dbReference type="GO" id="GO:0003700">
    <property type="term" value="F:DNA-binding transcription factor activity"/>
    <property type="evidence" value="ECO:0007669"/>
    <property type="project" value="TreeGrafter"/>
</dbReference>
<dbReference type="InterPro" id="IPR005471">
    <property type="entry name" value="Tscrpt_reg_IclR_N"/>
</dbReference>
<reference evidence="6 7" key="1">
    <citation type="submission" date="2010-03" db="EMBL/GenBank/DDBJ databases">
        <title>The genome sequence of Ruminococcus torques L2-14.</title>
        <authorList>
            <consortium name="metaHIT consortium -- http://www.metahit.eu/"/>
            <person name="Pajon A."/>
            <person name="Turner K."/>
            <person name="Parkhill J."/>
            <person name="Duncan S."/>
            <person name="Flint H."/>
        </authorList>
    </citation>
    <scope>NUCLEOTIDE SEQUENCE [LARGE SCALE GENOMIC DNA]</scope>
    <source>
        <strain evidence="6 7">L2-14</strain>
    </source>
</reference>
<dbReference type="SUPFAM" id="SSF55781">
    <property type="entry name" value="GAF domain-like"/>
    <property type="match status" value="1"/>
</dbReference>
<organism evidence="6 7">
    <name type="scientific">[Ruminococcus] torques L2-14</name>
    <dbReference type="NCBI Taxonomy" id="657313"/>
    <lineage>
        <taxon>Bacteria</taxon>
        <taxon>Bacillati</taxon>
        <taxon>Bacillota</taxon>
        <taxon>Clostridia</taxon>
        <taxon>Lachnospirales</taxon>
        <taxon>Lachnospiraceae</taxon>
        <taxon>Mediterraneibacter</taxon>
    </lineage>
</organism>
<dbReference type="Gene3D" id="3.30.450.40">
    <property type="match status" value="1"/>
</dbReference>
<dbReference type="PROSITE" id="PS51078">
    <property type="entry name" value="ICLR_ED"/>
    <property type="match status" value="1"/>
</dbReference>
<proteinExistence type="predicted"/>
<evidence type="ECO:0000259" key="5">
    <source>
        <dbReference type="PROSITE" id="PS51078"/>
    </source>
</evidence>